<sequence>MNHELSTDIPVDSSCHNAKASINLLQLILSASNAALLRLLPSTMTFAFDNYSGIRVYIVIVLQIDEVQYLTPLTSHKAKQDKLKGGLSTIYKLHQDGNGYNKLGMIQLNSMNPVIDCVISELDVDPQGDPHKSMLQCQIKFIKKNSDKILIVLETLQVGSRK</sequence>
<gene>
    <name evidence="1" type="ordered locus">VIBHAR_01675</name>
</gene>
<proteinExistence type="predicted"/>
<dbReference type="InterPro" id="IPR025911">
    <property type="entry name" value="ToxN/AbiQ_toxin"/>
</dbReference>
<protein>
    <submittedName>
        <fullName evidence="1">Uncharacterized protein</fullName>
    </submittedName>
</protein>
<accession>A7MTH5</accession>
<dbReference type="KEGG" id="vha:VIBHAR_01675"/>
<dbReference type="EMBL" id="CP000789">
    <property type="protein sequence ID" value="ABU70644.1"/>
    <property type="molecule type" value="Genomic_DNA"/>
</dbReference>
<dbReference type="RefSeq" id="WP_012127504.1">
    <property type="nucleotide sequence ID" value="NC_009783.1"/>
</dbReference>
<name>A7MTH5_VIBC1</name>
<reference evidence="1 2" key="1">
    <citation type="submission" date="2007-08" db="EMBL/GenBank/DDBJ databases">
        <authorList>
            <consortium name="The Vibrio harveyi Genome Sequencing Project"/>
            <person name="Bassler B."/>
            <person name="Clifton S.W."/>
            <person name="Fulton L."/>
            <person name="Delehaunty K."/>
            <person name="Fronick C."/>
            <person name="Harrison M."/>
            <person name="Markivic C."/>
            <person name="Fulton R."/>
            <person name="Tin-Wollam A.-M."/>
            <person name="Shah N."/>
            <person name="Pepin K."/>
            <person name="Nash W."/>
            <person name="Thiruvilangam P."/>
            <person name="Bhonagiri V."/>
            <person name="Waters C."/>
            <person name="Tu K.C."/>
            <person name="Irgon J."/>
            <person name="Wilson R.K."/>
        </authorList>
    </citation>
    <scope>NUCLEOTIDE SEQUENCE [LARGE SCALE GENOMIC DNA]</scope>
    <source>
        <strain evidence="2">ATCC BAA-1116 / BB120</strain>
    </source>
</reference>
<evidence type="ECO:0000313" key="1">
    <source>
        <dbReference type="EMBL" id="ABU70644.1"/>
    </source>
</evidence>
<dbReference type="Gene3D" id="3.10.129.130">
    <property type="match status" value="1"/>
</dbReference>
<dbReference type="PATRIC" id="fig|338187.25.peg.993"/>
<evidence type="ECO:0000313" key="2">
    <source>
        <dbReference type="Proteomes" id="UP000008152"/>
    </source>
</evidence>
<organism evidence="1 2">
    <name type="scientific">Vibrio campbellii (strain ATCC BAA-1116)</name>
    <dbReference type="NCBI Taxonomy" id="2902295"/>
    <lineage>
        <taxon>Bacteria</taxon>
        <taxon>Pseudomonadati</taxon>
        <taxon>Pseudomonadota</taxon>
        <taxon>Gammaproteobacteria</taxon>
        <taxon>Vibrionales</taxon>
        <taxon>Vibrionaceae</taxon>
        <taxon>Vibrio</taxon>
    </lineage>
</organism>
<dbReference type="Proteomes" id="UP000008152">
    <property type="component" value="Chromosome I"/>
</dbReference>
<dbReference type="AlphaFoldDB" id="A7MTH5"/>
<dbReference type="Pfam" id="PF13958">
    <property type="entry name" value="ToxN_toxin"/>
    <property type="match status" value="1"/>
</dbReference>
<dbReference type="InterPro" id="IPR053735">
    <property type="entry name" value="Type_III_TA_endoRNase"/>
</dbReference>
<dbReference type="GO" id="GO:0003723">
    <property type="term" value="F:RNA binding"/>
    <property type="evidence" value="ECO:0007669"/>
    <property type="project" value="InterPro"/>
</dbReference>
<dbReference type="GO" id="GO:0004521">
    <property type="term" value="F:RNA endonuclease activity"/>
    <property type="evidence" value="ECO:0007669"/>
    <property type="project" value="InterPro"/>
</dbReference>